<evidence type="ECO:0000256" key="1">
    <source>
        <dbReference type="SAM" id="MobiDB-lite"/>
    </source>
</evidence>
<dbReference type="Proteomes" id="UP000272010">
    <property type="component" value="Chromosome"/>
</dbReference>
<gene>
    <name evidence="2" type="ORF">PY32053_01800</name>
</gene>
<dbReference type="AlphaFoldDB" id="A0A386UL32"/>
<organism evidence="2 3">
    <name type="scientific">Paracoccus yeei</name>
    <dbReference type="NCBI Taxonomy" id="147645"/>
    <lineage>
        <taxon>Bacteria</taxon>
        <taxon>Pseudomonadati</taxon>
        <taxon>Pseudomonadota</taxon>
        <taxon>Alphaproteobacteria</taxon>
        <taxon>Rhodobacterales</taxon>
        <taxon>Paracoccaceae</taxon>
        <taxon>Paracoccus</taxon>
    </lineage>
</organism>
<name>A0A386UL32_9RHOB</name>
<protein>
    <submittedName>
        <fullName evidence="2">Uncharacterized protein</fullName>
    </submittedName>
</protein>
<proteinExistence type="predicted"/>
<sequence>MTGPRAPDREGAGGSGNPPVMPTRRPKRTDRIKAKCA</sequence>
<feature type="compositionally biased region" description="Basic and acidic residues" evidence="1">
    <location>
        <begin position="1"/>
        <end position="11"/>
    </location>
</feature>
<reference evidence="3" key="1">
    <citation type="submission" date="2018-07" db="EMBL/GenBank/DDBJ databases">
        <title>Genome Structure of the Opportunistic Pathogen Paracoccus yeei (Alphaproteobacteria) and Identification of Putative Virulence Factors.</title>
        <authorList>
            <person name="Lasek R."/>
            <person name="Szuplewska M."/>
            <person name="Mitura M."/>
            <person name="Decewicz P."/>
            <person name="Chmielowska C."/>
            <person name="Pawlot A."/>
            <person name="Sentkowska D."/>
            <person name="Czarnecki J."/>
            <person name="Bartosik D."/>
        </authorList>
    </citation>
    <scope>NUCLEOTIDE SEQUENCE [LARGE SCALE GENOMIC DNA]</scope>
    <source>
        <strain evidence="3">CCUG 32053</strain>
    </source>
</reference>
<dbReference type="EMBL" id="CP031078">
    <property type="protein sequence ID" value="AYF01425.1"/>
    <property type="molecule type" value="Genomic_DNA"/>
</dbReference>
<evidence type="ECO:0000313" key="3">
    <source>
        <dbReference type="Proteomes" id="UP000272010"/>
    </source>
</evidence>
<accession>A0A386UL32</accession>
<feature type="region of interest" description="Disordered" evidence="1">
    <location>
        <begin position="1"/>
        <end position="37"/>
    </location>
</feature>
<evidence type="ECO:0000313" key="2">
    <source>
        <dbReference type="EMBL" id="AYF01425.1"/>
    </source>
</evidence>